<dbReference type="InterPro" id="IPR020846">
    <property type="entry name" value="MFS_dom"/>
</dbReference>
<dbReference type="PROSITE" id="PS00216">
    <property type="entry name" value="SUGAR_TRANSPORT_1"/>
    <property type="match status" value="1"/>
</dbReference>
<feature type="transmembrane region" description="Helical" evidence="5">
    <location>
        <begin position="384"/>
        <end position="405"/>
    </location>
</feature>
<feature type="transmembrane region" description="Helical" evidence="5">
    <location>
        <begin position="183"/>
        <end position="205"/>
    </location>
</feature>
<dbReference type="GO" id="GO:0022857">
    <property type="term" value="F:transmembrane transporter activity"/>
    <property type="evidence" value="ECO:0007669"/>
    <property type="project" value="InterPro"/>
</dbReference>
<feature type="transmembrane region" description="Helical" evidence="5">
    <location>
        <begin position="244"/>
        <end position="263"/>
    </location>
</feature>
<feature type="transmembrane region" description="Helical" evidence="5">
    <location>
        <begin position="448"/>
        <end position="468"/>
    </location>
</feature>
<feature type="transmembrane region" description="Helical" evidence="5">
    <location>
        <begin position="356"/>
        <end position="377"/>
    </location>
</feature>
<feature type="transmembrane region" description="Helical" evidence="5">
    <location>
        <begin position="157"/>
        <end position="177"/>
    </location>
</feature>
<feature type="transmembrane region" description="Helical" evidence="5">
    <location>
        <begin position="20"/>
        <end position="42"/>
    </location>
</feature>
<feature type="transmembrane region" description="Helical" evidence="5">
    <location>
        <begin position="323"/>
        <end position="344"/>
    </location>
</feature>
<dbReference type="PANTHER" id="PTHR24064">
    <property type="entry name" value="SOLUTE CARRIER FAMILY 22 MEMBER"/>
    <property type="match status" value="1"/>
</dbReference>
<reference evidence="7" key="1">
    <citation type="submission" date="2020-06" db="EMBL/GenBank/DDBJ databases">
        <title>Draft genome of Bugula neritina, a colonial animal packing powerful symbionts and potential medicines.</title>
        <authorList>
            <person name="Rayko M."/>
        </authorList>
    </citation>
    <scope>NUCLEOTIDE SEQUENCE [LARGE SCALE GENOMIC DNA]</scope>
    <source>
        <strain evidence="7">Kwan_BN1</strain>
    </source>
</reference>
<keyword evidence="8" id="KW-1185">Reference proteome</keyword>
<accession>A0A7J7J1R7</accession>
<evidence type="ECO:0000256" key="3">
    <source>
        <dbReference type="ARBA" id="ARBA00022989"/>
    </source>
</evidence>
<dbReference type="InterPro" id="IPR005829">
    <property type="entry name" value="Sugar_transporter_CS"/>
</dbReference>
<feature type="domain" description="Major facilitator superfamily (MFS) profile" evidence="6">
    <location>
        <begin position="22"/>
        <end position="506"/>
    </location>
</feature>
<dbReference type="EMBL" id="VXIV02003213">
    <property type="protein sequence ID" value="KAF6019777.1"/>
    <property type="molecule type" value="Genomic_DNA"/>
</dbReference>
<dbReference type="SUPFAM" id="SSF103473">
    <property type="entry name" value="MFS general substrate transporter"/>
    <property type="match status" value="1"/>
</dbReference>
<keyword evidence="4 5" id="KW-0472">Membrane</keyword>
<evidence type="ECO:0000256" key="5">
    <source>
        <dbReference type="SAM" id="Phobius"/>
    </source>
</evidence>
<organism evidence="7 8">
    <name type="scientific">Bugula neritina</name>
    <name type="common">Brown bryozoan</name>
    <name type="synonym">Sertularia neritina</name>
    <dbReference type="NCBI Taxonomy" id="10212"/>
    <lineage>
        <taxon>Eukaryota</taxon>
        <taxon>Metazoa</taxon>
        <taxon>Spiralia</taxon>
        <taxon>Lophotrochozoa</taxon>
        <taxon>Bryozoa</taxon>
        <taxon>Gymnolaemata</taxon>
        <taxon>Cheilostomatida</taxon>
        <taxon>Flustrina</taxon>
        <taxon>Buguloidea</taxon>
        <taxon>Bugulidae</taxon>
        <taxon>Bugula</taxon>
    </lineage>
</organism>
<evidence type="ECO:0000313" key="7">
    <source>
        <dbReference type="EMBL" id="KAF6019777.1"/>
    </source>
</evidence>
<name>A0A7J7J1R7_BUGNE</name>
<dbReference type="AlphaFoldDB" id="A0A7J7J1R7"/>
<gene>
    <name evidence="7" type="ORF">EB796_021920</name>
</gene>
<dbReference type="InterPro" id="IPR036259">
    <property type="entry name" value="MFS_trans_sf"/>
</dbReference>
<evidence type="ECO:0000256" key="4">
    <source>
        <dbReference type="ARBA" id="ARBA00023136"/>
    </source>
</evidence>
<sequence length="555" mass="61308">MVSKIDVLLETVGALGVYQWRQLFLIALGPIAAPLHFISIVFHSIKPTHRCKLPNWENDTFSPFSEVHNQSIYQWIPVDKDGILDACKIYTNNNETVECEEHVFDKSVYWGVTLNEQFNMVCGESVAGTTVKVVFSCGLVAGAIVVGALSDRFGRKVAYVGCLVVGGATGIVAAFSVNYYMFAALRFFIAMCMVGIALIVHIINIEIVGPSGRSYAVAFRNLCWPIGVILTSLFAYFLQDWNNFQLAISVLPIAFSLPVIILLKETPHYLVTKGKHEEAESLFEYIAKTNGKTLPENFMDDLKEDEEAAVTEKVKDIFKAPVLIKRLFIFVYLWFIAGLGYYGLGFNVSNLTGDIFVNNVISGVADLPKTIFVLFAWKFGRKAPTIFCLLFGSAALLISAFMTAFLDTSGYSMVIVIISMVGKLGIATVLAFDYFWSSEMFPSTLRSTLVGFCSLCARVGIILAPIIVDLNLYVKTVFGAYLGALIFGITMFIGGILAFLLPETNKQRMPETIAEANAFLTKRQVTNEADESNVEKFDMQNLSSTTDLIDGKKST</sequence>
<evidence type="ECO:0000313" key="8">
    <source>
        <dbReference type="Proteomes" id="UP000593567"/>
    </source>
</evidence>
<evidence type="ECO:0000256" key="1">
    <source>
        <dbReference type="ARBA" id="ARBA00004141"/>
    </source>
</evidence>
<feature type="transmembrane region" description="Helical" evidence="5">
    <location>
        <begin position="480"/>
        <end position="501"/>
    </location>
</feature>
<dbReference type="PROSITE" id="PS50850">
    <property type="entry name" value="MFS"/>
    <property type="match status" value="1"/>
</dbReference>
<feature type="transmembrane region" description="Helical" evidence="5">
    <location>
        <begin position="411"/>
        <end position="436"/>
    </location>
</feature>
<evidence type="ECO:0000256" key="2">
    <source>
        <dbReference type="ARBA" id="ARBA00022692"/>
    </source>
</evidence>
<dbReference type="GO" id="GO:0016020">
    <property type="term" value="C:membrane"/>
    <property type="evidence" value="ECO:0007669"/>
    <property type="project" value="UniProtKB-SubCell"/>
</dbReference>
<comment type="caution">
    <text evidence="7">The sequence shown here is derived from an EMBL/GenBank/DDBJ whole genome shotgun (WGS) entry which is preliminary data.</text>
</comment>
<feature type="transmembrane region" description="Helical" evidence="5">
    <location>
        <begin position="217"/>
        <end position="238"/>
    </location>
</feature>
<comment type="subcellular location">
    <subcellularLocation>
        <location evidence="1">Membrane</location>
        <topology evidence="1">Multi-pass membrane protein</topology>
    </subcellularLocation>
</comment>
<protein>
    <recommendedName>
        <fullName evidence="6">Major facilitator superfamily (MFS) profile domain-containing protein</fullName>
    </recommendedName>
</protein>
<keyword evidence="3 5" id="KW-1133">Transmembrane helix</keyword>
<evidence type="ECO:0000259" key="6">
    <source>
        <dbReference type="PROSITE" id="PS50850"/>
    </source>
</evidence>
<dbReference type="InterPro" id="IPR005828">
    <property type="entry name" value="MFS_sugar_transport-like"/>
</dbReference>
<dbReference type="Pfam" id="PF00083">
    <property type="entry name" value="Sugar_tr"/>
    <property type="match status" value="1"/>
</dbReference>
<dbReference type="OrthoDB" id="5141738at2759"/>
<dbReference type="Gene3D" id="1.20.1250.20">
    <property type="entry name" value="MFS general substrate transporter like domains"/>
    <property type="match status" value="1"/>
</dbReference>
<keyword evidence="2 5" id="KW-0812">Transmembrane</keyword>
<proteinExistence type="predicted"/>
<dbReference type="Proteomes" id="UP000593567">
    <property type="component" value="Unassembled WGS sequence"/>
</dbReference>